<feature type="domain" description="Ppx/GppA phosphatase C-terminal" evidence="4">
    <location>
        <begin position="319"/>
        <end position="471"/>
    </location>
</feature>
<dbReference type="AlphaFoldDB" id="A0A0L6U2T1"/>
<dbReference type="SUPFAM" id="SSF109604">
    <property type="entry name" value="HD-domain/PDEase-like"/>
    <property type="match status" value="1"/>
</dbReference>
<dbReference type="OrthoDB" id="9814545at2"/>
<dbReference type="Proteomes" id="UP000036873">
    <property type="component" value="Unassembled WGS sequence"/>
</dbReference>
<sequence>MERRNIGVIDIGSNSVHLVVGEYYNNEYFQIIDDVKVNVRLSEGLSETGALQQDRMDFGLETLGMYRSMCDAYGLQKVIAVATAAIRKATNGKEYVARIKAETGFDVVVISGEREASLDYLGAINTLDVKDALLMDIGGGSVEFVLIRDRKNIEAISLPFGSFDLAERFDLEDEITHKKLNDLDKYLSKIMSENPIFSKAHGLPVIGVGGTIRNVGRIHRNIIDYPLEIPHNYRMQPGAVNRVCDMAAGMNLAERSNLKGLSKGRIDIFVGSSHALARVMKQIESPELIISNAGLRDGIIFEYFGYNQDNLVYDIFELSLVNVMLNFNVNIPHAYHVLKLTETLFEQLKPLHGITQDVRKMIKASAMLHDSGMKLQYSNHHEHSFYIILNSGIIGIGQTDLLMSAFIALNHRTNKKIKISEEYVGLLQEDERHLIDQLSLFLQISEYLDRSMDGVVKDVNCVIKDNEVQLNVLTTGHSVFDDMIISECGKKFKRVFNKTLTIKNEVVLSIR</sequence>
<dbReference type="PATRIC" id="fig|52689.4.peg.725"/>
<dbReference type="PANTHER" id="PTHR30005">
    <property type="entry name" value="EXOPOLYPHOSPHATASE"/>
    <property type="match status" value="1"/>
</dbReference>
<dbReference type="RefSeq" id="WP_050739860.1">
    <property type="nucleotide sequence ID" value="NZ_LGYO01000019.1"/>
</dbReference>
<dbReference type="CDD" id="cd24052">
    <property type="entry name" value="ASKHA_NBD_HpPPX-GppA-like"/>
    <property type="match status" value="1"/>
</dbReference>
<dbReference type="GO" id="GO:0016462">
    <property type="term" value="F:pyrophosphatase activity"/>
    <property type="evidence" value="ECO:0007669"/>
    <property type="project" value="TreeGrafter"/>
</dbReference>
<keyword evidence="2" id="KW-0378">Hydrolase</keyword>
<keyword evidence="6" id="KW-1185">Reference proteome</keyword>
<evidence type="ECO:0000256" key="2">
    <source>
        <dbReference type="ARBA" id="ARBA00022801"/>
    </source>
</evidence>
<protein>
    <submittedName>
        <fullName evidence="5">Phosphatase</fullName>
    </submittedName>
</protein>
<dbReference type="Pfam" id="PF21447">
    <property type="entry name" value="Ppx-GppA_III"/>
    <property type="match status" value="1"/>
</dbReference>
<dbReference type="InterPro" id="IPR030673">
    <property type="entry name" value="PyroPPase_GppA_Ppx"/>
</dbReference>
<evidence type="ECO:0000259" key="3">
    <source>
        <dbReference type="Pfam" id="PF02541"/>
    </source>
</evidence>
<dbReference type="Gene3D" id="1.10.3210.10">
    <property type="entry name" value="Hypothetical protein af1432"/>
    <property type="match status" value="1"/>
</dbReference>
<name>A0A0L6U2T1_9FIRM</name>
<comment type="similarity">
    <text evidence="1">Belongs to the GppA/Ppx family.</text>
</comment>
<dbReference type="InterPro" id="IPR050273">
    <property type="entry name" value="GppA/Ppx_hydrolase"/>
</dbReference>
<dbReference type="InterPro" id="IPR043129">
    <property type="entry name" value="ATPase_NBD"/>
</dbReference>
<reference evidence="6" key="1">
    <citation type="submission" date="2015-07" db="EMBL/GenBank/DDBJ databases">
        <title>Draft genome sequence of Acetobacterium bakii DSM 8293, a potential psychrophilic chemical producer through syngas fermentation.</title>
        <authorList>
            <person name="Song Y."/>
            <person name="Hwang S."/>
            <person name="Cho B.-K."/>
        </authorList>
    </citation>
    <scope>NUCLEOTIDE SEQUENCE [LARGE SCALE GENOMIC DNA]</scope>
    <source>
        <strain evidence="6">DSM 8239</strain>
    </source>
</reference>
<organism evidence="5 6">
    <name type="scientific">Acetobacterium bakii</name>
    <dbReference type="NCBI Taxonomy" id="52689"/>
    <lineage>
        <taxon>Bacteria</taxon>
        <taxon>Bacillati</taxon>
        <taxon>Bacillota</taxon>
        <taxon>Clostridia</taxon>
        <taxon>Eubacteriales</taxon>
        <taxon>Eubacteriaceae</taxon>
        <taxon>Acetobacterium</taxon>
    </lineage>
</organism>
<dbReference type="PANTHER" id="PTHR30005:SF0">
    <property type="entry name" value="RETROGRADE REGULATION PROTEIN 2"/>
    <property type="match status" value="1"/>
</dbReference>
<feature type="domain" description="Ppx/GppA phosphatase N-terminal" evidence="3">
    <location>
        <begin position="27"/>
        <end position="303"/>
    </location>
</feature>
<accession>A0A0L6U2T1</accession>
<gene>
    <name evidence="5" type="ORF">AKG39_07985</name>
</gene>
<dbReference type="PIRSF" id="PIRSF001267">
    <property type="entry name" value="Pyrophosphatase_GppA_Ppx"/>
    <property type="match status" value="1"/>
</dbReference>
<dbReference type="STRING" id="52689.AKG39_07985"/>
<dbReference type="SUPFAM" id="SSF53067">
    <property type="entry name" value="Actin-like ATPase domain"/>
    <property type="match status" value="2"/>
</dbReference>
<dbReference type="InterPro" id="IPR003695">
    <property type="entry name" value="Ppx_GppA_N"/>
</dbReference>
<dbReference type="Gene3D" id="3.30.420.40">
    <property type="match status" value="1"/>
</dbReference>
<dbReference type="EMBL" id="LGYO01000019">
    <property type="protein sequence ID" value="KNZ42100.1"/>
    <property type="molecule type" value="Genomic_DNA"/>
</dbReference>
<evidence type="ECO:0000259" key="4">
    <source>
        <dbReference type="Pfam" id="PF21447"/>
    </source>
</evidence>
<evidence type="ECO:0000313" key="6">
    <source>
        <dbReference type="Proteomes" id="UP000036873"/>
    </source>
</evidence>
<comment type="caution">
    <text evidence="5">The sequence shown here is derived from an EMBL/GenBank/DDBJ whole genome shotgun (WGS) entry which is preliminary data.</text>
</comment>
<proteinExistence type="inferred from homology"/>
<dbReference type="Gene3D" id="3.30.420.150">
    <property type="entry name" value="Exopolyphosphatase. Domain 2"/>
    <property type="match status" value="1"/>
</dbReference>
<dbReference type="InterPro" id="IPR048950">
    <property type="entry name" value="Ppx_GppA_C"/>
</dbReference>
<evidence type="ECO:0000256" key="1">
    <source>
        <dbReference type="ARBA" id="ARBA00007125"/>
    </source>
</evidence>
<evidence type="ECO:0000313" key="5">
    <source>
        <dbReference type="EMBL" id="KNZ42100.1"/>
    </source>
</evidence>
<dbReference type="Pfam" id="PF02541">
    <property type="entry name" value="Ppx-GppA"/>
    <property type="match status" value="1"/>
</dbReference>